<protein>
    <submittedName>
        <fullName evidence="2">Uncharacterized protein</fullName>
    </submittedName>
</protein>
<feature type="compositionally biased region" description="Polar residues" evidence="1">
    <location>
        <begin position="76"/>
        <end position="88"/>
    </location>
</feature>
<accession>A0A4C1VE33</accession>
<gene>
    <name evidence="2" type="ORF">EVAR_8355_1</name>
</gene>
<evidence type="ECO:0000313" key="3">
    <source>
        <dbReference type="Proteomes" id="UP000299102"/>
    </source>
</evidence>
<feature type="region of interest" description="Disordered" evidence="1">
    <location>
        <begin position="29"/>
        <end position="88"/>
    </location>
</feature>
<sequence length="242" mass="26104">MLQSIWREEPIVVAGEVRGRIPVASRVPRKTQALRPRPRAPAACAGFSPRHTLDAKNTLKMSSADKARQQPRPARTSRTTPAVGTASRVTTSQLADGYEAATRIAFVGDRSFNSQAEVARTSVHDVSLRPVKGGSSRYFKLNCAVVRRRRTDSAINNNLAARVGYVEAGGGGPRRLLARSPARALPGRGGAGAGARGCAYRESIYIWVIIDSAAIDTRLRADVSIRSEPGRDPPPARTSRLR</sequence>
<evidence type="ECO:0000313" key="2">
    <source>
        <dbReference type="EMBL" id="GBP36522.1"/>
    </source>
</evidence>
<dbReference type="EMBL" id="BGZK01000319">
    <property type="protein sequence ID" value="GBP36522.1"/>
    <property type="molecule type" value="Genomic_DNA"/>
</dbReference>
<comment type="caution">
    <text evidence="2">The sequence shown here is derived from an EMBL/GenBank/DDBJ whole genome shotgun (WGS) entry which is preliminary data.</text>
</comment>
<reference evidence="2 3" key="1">
    <citation type="journal article" date="2019" name="Commun. Biol.">
        <title>The bagworm genome reveals a unique fibroin gene that provides high tensile strength.</title>
        <authorList>
            <person name="Kono N."/>
            <person name="Nakamura H."/>
            <person name="Ohtoshi R."/>
            <person name="Tomita M."/>
            <person name="Numata K."/>
            <person name="Arakawa K."/>
        </authorList>
    </citation>
    <scope>NUCLEOTIDE SEQUENCE [LARGE SCALE GENOMIC DNA]</scope>
</reference>
<proteinExistence type="predicted"/>
<keyword evidence="3" id="KW-1185">Reference proteome</keyword>
<dbReference type="Proteomes" id="UP000299102">
    <property type="component" value="Unassembled WGS sequence"/>
</dbReference>
<organism evidence="2 3">
    <name type="scientific">Eumeta variegata</name>
    <name type="common">Bagworm moth</name>
    <name type="synonym">Eumeta japonica</name>
    <dbReference type="NCBI Taxonomy" id="151549"/>
    <lineage>
        <taxon>Eukaryota</taxon>
        <taxon>Metazoa</taxon>
        <taxon>Ecdysozoa</taxon>
        <taxon>Arthropoda</taxon>
        <taxon>Hexapoda</taxon>
        <taxon>Insecta</taxon>
        <taxon>Pterygota</taxon>
        <taxon>Neoptera</taxon>
        <taxon>Endopterygota</taxon>
        <taxon>Lepidoptera</taxon>
        <taxon>Glossata</taxon>
        <taxon>Ditrysia</taxon>
        <taxon>Tineoidea</taxon>
        <taxon>Psychidae</taxon>
        <taxon>Oiketicinae</taxon>
        <taxon>Eumeta</taxon>
    </lineage>
</organism>
<evidence type="ECO:0000256" key="1">
    <source>
        <dbReference type="SAM" id="MobiDB-lite"/>
    </source>
</evidence>
<name>A0A4C1VE33_EUMVA</name>
<dbReference type="AlphaFoldDB" id="A0A4C1VE33"/>